<organism evidence="2 3">
    <name type="scientific">Porites evermanni</name>
    <dbReference type="NCBI Taxonomy" id="104178"/>
    <lineage>
        <taxon>Eukaryota</taxon>
        <taxon>Metazoa</taxon>
        <taxon>Cnidaria</taxon>
        <taxon>Anthozoa</taxon>
        <taxon>Hexacorallia</taxon>
        <taxon>Scleractinia</taxon>
        <taxon>Fungiina</taxon>
        <taxon>Poritidae</taxon>
        <taxon>Porites</taxon>
    </lineage>
</organism>
<feature type="region of interest" description="Disordered" evidence="1">
    <location>
        <begin position="409"/>
        <end position="441"/>
    </location>
</feature>
<evidence type="ECO:0000313" key="3">
    <source>
        <dbReference type="Proteomes" id="UP001159427"/>
    </source>
</evidence>
<evidence type="ECO:0000313" key="2">
    <source>
        <dbReference type="EMBL" id="CAH3015708.1"/>
    </source>
</evidence>
<gene>
    <name evidence="2" type="ORF">PEVE_00020062</name>
</gene>
<dbReference type="EMBL" id="CALNXI010000027">
    <property type="protein sequence ID" value="CAH3015708.1"/>
    <property type="molecule type" value="Genomic_DNA"/>
</dbReference>
<accession>A0ABN8LJL4</accession>
<reference evidence="2 3" key="1">
    <citation type="submission" date="2022-05" db="EMBL/GenBank/DDBJ databases">
        <authorList>
            <consortium name="Genoscope - CEA"/>
            <person name="William W."/>
        </authorList>
    </citation>
    <scope>NUCLEOTIDE SEQUENCE [LARGE SCALE GENOMIC DNA]</scope>
</reference>
<name>A0ABN8LJL4_9CNID</name>
<comment type="caution">
    <text evidence="2">The sequence shown here is derived from an EMBL/GenBank/DDBJ whole genome shotgun (WGS) entry which is preliminary data.</text>
</comment>
<proteinExistence type="predicted"/>
<sequence length="441" mass="50153">MAGSPQVGEFHVNISNSSFKNLLIGNGNTVNYCRCLEYPERSRARRSARKKTAIQDGGHGMKHQSIIQFPKRKLRANPKRISSESEDDTMRLESPEIFPVVPRDGEQRTAKSLGKFFPVLNKLHPLRDAGNWSGFDQSIDILHRENQVDREIQILLSIENAVIKSYQNDLEQSEMIILGALDNLYKTKVISPTNYHFLVSMAHIHLTGIYRRLCKHGEAQKCIAIAEQYSQQVNSRFLKALIFYEMASNLTKYISTIPNDALAREQLVSDATNYLKLCISLCIELDDDQVYIKKHHFALLKLALMALNCRTRPTRSQIISTKCVDEARNCLKTVDEKYMDEMSKAQKIQFLVAKSDLHFRQNNLQEAEIYGRDALNLAKTNGFSLEIPGITERLDDISNLRSRLTPEISVSHEEHLESMSSSTSPSRKNSPNSSDCEMDTV</sequence>
<protein>
    <submittedName>
        <fullName evidence="2">Uncharacterized protein</fullName>
    </submittedName>
</protein>
<keyword evidence="3" id="KW-1185">Reference proteome</keyword>
<feature type="compositionally biased region" description="Low complexity" evidence="1">
    <location>
        <begin position="418"/>
        <end position="434"/>
    </location>
</feature>
<evidence type="ECO:0000256" key="1">
    <source>
        <dbReference type="SAM" id="MobiDB-lite"/>
    </source>
</evidence>
<dbReference type="Proteomes" id="UP001159427">
    <property type="component" value="Unassembled WGS sequence"/>
</dbReference>